<dbReference type="PANTHER" id="PTHR33546:SF1">
    <property type="entry name" value="LARGE, MULTIFUNCTIONAL SECRETED PROTEIN"/>
    <property type="match status" value="1"/>
</dbReference>
<dbReference type="InterPro" id="IPR011989">
    <property type="entry name" value="ARM-like"/>
</dbReference>
<dbReference type="Pfam" id="PF23500">
    <property type="entry name" value="DUF7133"/>
    <property type="match status" value="1"/>
</dbReference>
<feature type="signal peptide" evidence="6">
    <location>
        <begin position="1"/>
        <end position="18"/>
    </location>
</feature>
<protein>
    <submittedName>
        <fullName evidence="8">PVC-type heme-binding CxxCH protein</fullName>
    </submittedName>
</protein>
<evidence type="ECO:0000313" key="9">
    <source>
        <dbReference type="Proteomes" id="UP001596052"/>
    </source>
</evidence>
<sequence>MRPLLFLPLLLVAPHLLAAGKELEGERAAATTVCPTPEEARAKMSVPEGYEVRCFAHEPMVQNPVAMTWDHRGRLWIVEAYEYPLGTPLPEDQRPYGGVAKDDQYHPMPKLGEKIPRDRVIILEDTDNDGTADKRTVFVEGLNLASAIICGDNGIYVGQQPHLIHFRDDDDDDKPDAWRVVLTGFGREDTHELVNSFTWGPDGWLYMTHGVFTNSKVRLPGQPESEGFKFDAGIGRARPSSAGTPARKDNSANTSAPSWEFEVFADGTSNPWGCDYDAAGNFFVSACVIDHFFHMAPGGIYTRQGGAPENPYAYELLPSIVKHKHFRAAYAGIQIYQGGRYPADTHGHAFIGNIHDNAIHEEVLTPFGATFKCEPRRDFLRANNGWFRPVSTQTGPDGFLWIMDWCDKYPCYQNAKANPEGVDRERGRIWRVVTADSKSNTTREHTALNLKTLSTPDLVKTLEHPNNWMRRMARRIVAEHQDKNAQPLLEKLTQSTATPAQYLDSLWTLHQANLLEGKLLDQGASHADAAVRAWAARLSGERFRVTSQHLADVADDDMFKTSEAETQAAALMWPELERIEKLESDKDITVRHATAIGMRMASSKALTANRPLSHEGKFFRPLVRTFYMMNDLMKSSAKDFDPLLQFEIWMCLERGLDYDPEETIAGGQLCVAAECQPLSHILSHKAMRRLCDTRKAENLDLAIDFCDKIAAHDILLAHALSGLVKGQESGVIKPTKDISASLAKWRAHSNDDVRNHAQTLAVLWGDEAALQETITALRDTTKPEKDRVALLQSIAKVKSDTVKKALLLLLTDSTSPALSVAAIRAAADFGTDDFIAPLLTVAQASTSHSDPQARGLLYNAAVEALCSRTPWMHALLDAIGEGKVSATGFPAPVRRALATSQDTATRNHASKVLGAWQDSSDDVKVLIAKKKQACLTGEPDLANGKLLFTATCMVCHEFHGGGQKVGPDLIGSGRSNLDAILANVIDPNQIIGNGYENFTLSTKDGRTLAGRVVEDTPSHVKLLGAGGAAQIVPRDQVATLTNTKQSLMPMGFGNLPDTAFRDLIWYILAPPEEGPLTKEKKDLLIKGVEDTVPSKPKGSGTRAIDWESVSLWNPAWTVSAPDFERTPMKLGEYYGRKNVLLIHPFPDKKTPASFERTFKVEPGKTKLTATVAADDRGDWTAKAVINSKVVKELTVDHEKPRWKTIDLDLSKFTGQEITVRLEAHVNGWNMEFAYWGGITLE</sequence>
<dbReference type="PANTHER" id="PTHR33546">
    <property type="entry name" value="LARGE, MULTIFUNCTIONAL SECRETED PROTEIN-RELATED"/>
    <property type="match status" value="1"/>
</dbReference>
<dbReference type="Proteomes" id="UP001596052">
    <property type="component" value="Unassembled WGS sequence"/>
</dbReference>
<comment type="caution">
    <text evidence="8">The sequence shown here is derived from an EMBL/GenBank/DDBJ whole genome shotgun (WGS) entry which is preliminary data.</text>
</comment>
<dbReference type="InterPro" id="IPR013427">
    <property type="entry name" value="Haem-bd_dom_put"/>
</dbReference>
<name>A0ABW0KNY3_9BACT</name>
<evidence type="ECO:0000256" key="6">
    <source>
        <dbReference type="SAM" id="SignalP"/>
    </source>
</evidence>
<reference evidence="9" key="1">
    <citation type="journal article" date="2019" name="Int. J. Syst. Evol. Microbiol.">
        <title>The Global Catalogue of Microorganisms (GCM) 10K type strain sequencing project: providing services to taxonomists for standard genome sequencing and annotation.</title>
        <authorList>
            <consortium name="The Broad Institute Genomics Platform"/>
            <consortium name="The Broad Institute Genome Sequencing Center for Infectious Disease"/>
            <person name="Wu L."/>
            <person name="Ma J."/>
        </authorList>
    </citation>
    <scope>NUCLEOTIDE SEQUENCE [LARGE SCALE GENOMIC DNA]</scope>
    <source>
        <strain evidence="9">CGMCC 4.1469</strain>
    </source>
</reference>
<evidence type="ECO:0000256" key="1">
    <source>
        <dbReference type="ARBA" id="ARBA00022617"/>
    </source>
</evidence>
<dbReference type="PROSITE" id="PS51007">
    <property type="entry name" value="CYTC"/>
    <property type="match status" value="1"/>
</dbReference>
<dbReference type="NCBIfam" id="TIGR02604">
    <property type="entry name" value="Piru_Ver_Nterm"/>
    <property type="match status" value="1"/>
</dbReference>
<feature type="chain" id="PRO_5045496320" evidence="6">
    <location>
        <begin position="19"/>
        <end position="1241"/>
    </location>
</feature>
<feature type="region of interest" description="Disordered" evidence="5">
    <location>
        <begin position="228"/>
        <end position="254"/>
    </location>
</feature>
<dbReference type="InterPro" id="IPR011041">
    <property type="entry name" value="Quinoprot_gluc/sorb_DH_b-prop"/>
</dbReference>
<dbReference type="Gene3D" id="2.120.10.30">
    <property type="entry name" value="TolB, C-terminal domain"/>
    <property type="match status" value="1"/>
</dbReference>
<dbReference type="SUPFAM" id="SSF46626">
    <property type="entry name" value="Cytochrome c"/>
    <property type="match status" value="1"/>
</dbReference>
<dbReference type="InterPro" id="IPR036909">
    <property type="entry name" value="Cyt_c-like_dom_sf"/>
</dbReference>
<keyword evidence="6" id="KW-0732">Signal</keyword>
<dbReference type="InterPro" id="IPR016024">
    <property type="entry name" value="ARM-type_fold"/>
</dbReference>
<dbReference type="Gene3D" id="1.10.760.10">
    <property type="entry name" value="Cytochrome c-like domain"/>
    <property type="match status" value="1"/>
</dbReference>
<keyword evidence="2 4" id="KW-0479">Metal-binding</keyword>
<dbReference type="SUPFAM" id="SSF50952">
    <property type="entry name" value="Soluble quinoprotein glucose dehydrogenase"/>
    <property type="match status" value="1"/>
</dbReference>
<dbReference type="SUPFAM" id="SSF48371">
    <property type="entry name" value="ARM repeat"/>
    <property type="match status" value="1"/>
</dbReference>
<proteinExistence type="predicted"/>
<evidence type="ECO:0000259" key="7">
    <source>
        <dbReference type="PROSITE" id="PS51007"/>
    </source>
</evidence>
<dbReference type="RefSeq" id="WP_377164540.1">
    <property type="nucleotide sequence ID" value="NZ_JBHSMQ010000002.1"/>
</dbReference>
<dbReference type="NCBIfam" id="TIGR02603">
    <property type="entry name" value="CxxCH_TIGR02603"/>
    <property type="match status" value="1"/>
</dbReference>
<dbReference type="EMBL" id="JBHSMQ010000002">
    <property type="protein sequence ID" value="MFC5454448.1"/>
    <property type="molecule type" value="Genomic_DNA"/>
</dbReference>
<keyword evidence="9" id="KW-1185">Reference proteome</keyword>
<dbReference type="InterPro" id="IPR055557">
    <property type="entry name" value="DUF7133"/>
</dbReference>
<accession>A0ABW0KNY3</accession>
<feature type="domain" description="Cytochrome c" evidence="7">
    <location>
        <begin position="939"/>
        <end position="1071"/>
    </location>
</feature>
<organism evidence="8 9">
    <name type="scientific">Prosthecobacter fluviatilis</name>
    <dbReference type="NCBI Taxonomy" id="445931"/>
    <lineage>
        <taxon>Bacteria</taxon>
        <taxon>Pseudomonadati</taxon>
        <taxon>Verrucomicrobiota</taxon>
        <taxon>Verrucomicrobiia</taxon>
        <taxon>Verrucomicrobiales</taxon>
        <taxon>Verrucomicrobiaceae</taxon>
        <taxon>Prosthecobacter</taxon>
    </lineage>
</organism>
<dbReference type="Pfam" id="PF00034">
    <property type="entry name" value="Cytochrom_C"/>
    <property type="match status" value="1"/>
</dbReference>
<dbReference type="Gene3D" id="1.25.10.10">
    <property type="entry name" value="Leucine-rich Repeat Variant"/>
    <property type="match status" value="2"/>
</dbReference>
<evidence type="ECO:0000256" key="4">
    <source>
        <dbReference type="PROSITE-ProRule" id="PRU00433"/>
    </source>
</evidence>
<keyword evidence="3 4" id="KW-0408">Iron</keyword>
<keyword evidence="1 4" id="KW-0349">Heme</keyword>
<evidence type="ECO:0000256" key="5">
    <source>
        <dbReference type="SAM" id="MobiDB-lite"/>
    </source>
</evidence>
<evidence type="ECO:0000313" key="8">
    <source>
        <dbReference type="EMBL" id="MFC5454448.1"/>
    </source>
</evidence>
<dbReference type="InterPro" id="IPR011042">
    <property type="entry name" value="6-blade_b-propeller_TolB-like"/>
</dbReference>
<evidence type="ECO:0000256" key="3">
    <source>
        <dbReference type="ARBA" id="ARBA00023004"/>
    </source>
</evidence>
<gene>
    <name evidence="8" type="ORF">ACFQDI_06225</name>
</gene>
<dbReference type="InterPro" id="IPR013428">
    <property type="entry name" value="Membrane-bound_put_N"/>
</dbReference>
<dbReference type="InterPro" id="IPR009056">
    <property type="entry name" value="Cyt_c-like_dom"/>
</dbReference>
<evidence type="ECO:0000256" key="2">
    <source>
        <dbReference type="ARBA" id="ARBA00022723"/>
    </source>
</evidence>